<keyword evidence="9" id="KW-1185">Reference proteome</keyword>
<gene>
    <name evidence="8" type="ORF">HMPREF9488_02077</name>
</gene>
<feature type="binding site" evidence="6">
    <location>
        <position position="91"/>
    </location>
    <ligand>
        <name>Mg(2+)</name>
        <dbReference type="ChEBI" id="CHEBI:18420"/>
        <note>ligand shared between all trimeric partners</note>
    </ligand>
</feature>
<keyword evidence="4" id="KW-0598">Phosphotransferase system</keyword>
<keyword evidence="6" id="KW-0479">Metal-binding</keyword>
<dbReference type="RefSeq" id="WP_008789177.1">
    <property type="nucleotide sequence ID" value="NZ_AKCB01000001.1"/>
</dbReference>
<evidence type="ECO:0000256" key="4">
    <source>
        <dbReference type="ARBA" id="ARBA00022683"/>
    </source>
</evidence>
<dbReference type="AlphaFoldDB" id="E7GBD6"/>
<dbReference type="PANTHER" id="PTHR34382:SF7">
    <property type="entry name" value="PTS SYSTEM N,N'-DIACETYLCHITOBIOSE-SPECIFIC EIIA COMPONENT"/>
    <property type="match status" value="1"/>
</dbReference>
<evidence type="ECO:0000256" key="5">
    <source>
        <dbReference type="PIRSR" id="PIRSR000699-1"/>
    </source>
</evidence>
<dbReference type="SUPFAM" id="SSF46973">
    <property type="entry name" value="Enzyme IIa from lactose specific PTS, IIa-lac"/>
    <property type="match status" value="1"/>
</dbReference>
<dbReference type="GeneID" id="78230015"/>
<dbReference type="Proteomes" id="UP000003157">
    <property type="component" value="Unassembled WGS sequence"/>
</dbReference>
<protein>
    <submittedName>
        <fullName evidence="8">PTS system cellobiose-specific IIA component protein</fullName>
    </submittedName>
</protein>
<evidence type="ECO:0000256" key="7">
    <source>
        <dbReference type="PROSITE-ProRule" id="PRU00418"/>
    </source>
</evidence>
<dbReference type="GO" id="GO:0046872">
    <property type="term" value="F:metal ion binding"/>
    <property type="evidence" value="ECO:0007669"/>
    <property type="project" value="UniProtKB-KW"/>
</dbReference>
<dbReference type="InterPro" id="IPR036542">
    <property type="entry name" value="PTS_IIA_lac/cel_sf"/>
</dbReference>
<keyword evidence="1" id="KW-0813">Transport</keyword>
<feature type="modified residue" description="Phosphohistidine; by HPr" evidence="7">
    <location>
        <position position="88"/>
    </location>
</feature>
<evidence type="ECO:0000313" key="9">
    <source>
        <dbReference type="Proteomes" id="UP000003157"/>
    </source>
</evidence>
<evidence type="ECO:0000256" key="1">
    <source>
        <dbReference type="ARBA" id="ARBA00022448"/>
    </source>
</evidence>
<dbReference type="GO" id="GO:0016740">
    <property type="term" value="F:transferase activity"/>
    <property type="evidence" value="ECO:0007669"/>
    <property type="project" value="UniProtKB-KW"/>
</dbReference>
<dbReference type="eggNOG" id="COG1447">
    <property type="taxonomic scope" value="Bacteria"/>
</dbReference>
<dbReference type="Gene3D" id="1.20.58.80">
    <property type="entry name" value="Phosphotransferase system, lactose/cellobiose-type IIA subunit"/>
    <property type="match status" value="1"/>
</dbReference>
<proteinExistence type="predicted"/>
<dbReference type="PANTHER" id="PTHR34382">
    <property type="entry name" value="PTS SYSTEM N,N'-DIACETYLCHITOBIOSE-SPECIFIC EIIA COMPONENT"/>
    <property type="match status" value="1"/>
</dbReference>
<dbReference type="GO" id="GO:0009401">
    <property type="term" value="P:phosphoenolpyruvate-dependent sugar phosphotransferase system"/>
    <property type="evidence" value="ECO:0007669"/>
    <property type="project" value="UniProtKB-KW"/>
</dbReference>
<dbReference type="InterPro" id="IPR003188">
    <property type="entry name" value="PTS_IIA_lac/cel"/>
</dbReference>
<dbReference type="Pfam" id="PF02255">
    <property type="entry name" value="PTS_IIA"/>
    <property type="match status" value="1"/>
</dbReference>
<dbReference type="HOGENOM" id="CLU_152490_1_1_9"/>
<evidence type="ECO:0000313" key="8">
    <source>
        <dbReference type="EMBL" id="EFW04671.1"/>
    </source>
</evidence>
<comment type="cofactor">
    <cofactor evidence="6">
        <name>Mg(2+)</name>
        <dbReference type="ChEBI" id="CHEBI:18420"/>
    </cofactor>
    <text evidence="6">Binds 1 Mg(2+) ion per trimer.</text>
</comment>
<keyword evidence="6" id="KW-0460">Magnesium</keyword>
<organism evidence="8 9">
    <name type="scientific">Coprobacillus cateniformis</name>
    <dbReference type="NCBI Taxonomy" id="100884"/>
    <lineage>
        <taxon>Bacteria</taxon>
        <taxon>Bacillati</taxon>
        <taxon>Bacillota</taxon>
        <taxon>Erysipelotrichia</taxon>
        <taxon>Erysipelotrichales</taxon>
        <taxon>Coprobacillaceae</taxon>
        <taxon>Coprobacillus</taxon>
    </lineage>
</organism>
<feature type="active site" description="Tele-phosphohistidine intermediate" evidence="5">
    <location>
        <position position="88"/>
    </location>
</feature>
<evidence type="ECO:0000256" key="3">
    <source>
        <dbReference type="ARBA" id="ARBA00022679"/>
    </source>
</evidence>
<evidence type="ECO:0000256" key="2">
    <source>
        <dbReference type="ARBA" id="ARBA00022597"/>
    </source>
</evidence>
<sequence>MIYADEELLEQENELNTVAMEIILHAGHAKTLADEAFQLAKEEKFKKAYERIEEATTYGILKAHQSQVQVIQDEAQGIIHKPSLLFNHAQDHLMTIMSEVQTTKKLIELYELIVNRYGSIGGSLNG</sequence>
<dbReference type="PROSITE" id="PS51095">
    <property type="entry name" value="PTS_EIIA_TYPE_3"/>
    <property type="match status" value="1"/>
</dbReference>
<accession>E7GBD6</accession>
<keyword evidence="3" id="KW-0808">Transferase</keyword>
<evidence type="ECO:0000256" key="6">
    <source>
        <dbReference type="PIRSR" id="PIRSR000699-2"/>
    </source>
</evidence>
<dbReference type="OrthoDB" id="389577at2"/>
<keyword evidence="2" id="KW-0762">Sugar transport</keyword>
<dbReference type="EMBL" id="ADKX01000034">
    <property type="protein sequence ID" value="EFW04671.1"/>
    <property type="molecule type" value="Genomic_DNA"/>
</dbReference>
<comment type="caution">
    <text evidence="8">The sequence shown here is derived from an EMBL/GenBank/DDBJ whole genome shotgun (WGS) entry which is preliminary data.</text>
</comment>
<reference evidence="8 9" key="1">
    <citation type="submission" date="2010-12" db="EMBL/GenBank/DDBJ databases">
        <title>The Genome Sequence of Coprobacillus sp. strain 29_1.</title>
        <authorList>
            <consortium name="The Broad Institute Genome Sequencing Platform"/>
            <person name="Earl A."/>
            <person name="Ward D."/>
            <person name="Feldgarden M."/>
            <person name="Gevers D."/>
            <person name="Daigneault M."/>
            <person name="Sibley C.D."/>
            <person name="White A."/>
            <person name="Strauss J."/>
            <person name="Allen-Vercoe E."/>
            <person name="Young S.K."/>
            <person name="Zeng Q."/>
            <person name="Gargeya S."/>
            <person name="Fitzgerald M."/>
            <person name="Haas B."/>
            <person name="Abouelleil A."/>
            <person name="Alvarado L."/>
            <person name="Arachchi H.M."/>
            <person name="Berlin A."/>
            <person name="Brown A."/>
            <person name="Chapman S.B."/>
            <person name="Chen Z."/>
            <person name="Dunbar C."/>
            <person name="Freedman E."/>
            <person name="Gearin G."/>
            <person name="Gellesch M."/>
            <person name="Goldberg J."/>
            <person name="Griggs A."/>
            <person name="Gujja S."/>
            <person name="Heilman E."/>
            <person name="Heiman D."/>
            <person name="Howarth C."/>
            <person name="Larson L."/>
            <person name="Lui A."/>
            <person name="MacDonald P.J.P."/>
            <person name="Mehta T."/>
            <person name="Montmayeur A."/>
            <person name="Murphy C."/>
            <person name="Neiman D."/>
            <person name="Pearson M."/>
            <person name="Priest M."/>
            <person name="Roberts A."/>
            <person name="Saif S."/>
            <person name="Shea T."/>
            <person name="Shenoy N."/>
            <person name="Sisk P."/>
            <person name="Stolte C."/>
            <person name="Sykes S."/>
            <person name="White J."/>
            <person name="Yandava C."/>
            <person name="Nusbaum C."/>
            <person name="Birren B."/>
        </authorList>
    </citation>
    <scope>NUCLEOTIDE SEQUENCE [LARGE SCALE GENOMIC DNA]</scope>
    <source>
        <strain evidence="8 9">29_1</strain>
    </source>
</reference>
<name>E7GBD6_9FIRM</name>
<dbReference type="PIRSF" id="PIRSF000699">
    <property type="entry name" value="PTS_IILac_III"/>
    <property type="match status" value="1"/>
</dbReference>
<dbReference type="STRING" id="100884.GCA_000269565_02180"/>